<sequence length="285" mass="31689">MSGSAEPPDEPTEDILAEDPDQETVVEAPREASCWERAKQDVLQQTLTGTVPLLTVVRAATCVFIFGGICIAYGLALLISANAIREIELDYTSIPGDANGVVTMRTIVQSEMEAPVYVYYRLGRVYQNHRLYITSVNTAQLKKGSTMLAGDVDTCTDWKTADDEPARFGEIDRRVLYPCGLIARSVFKDKFFLSVRNSTTIVSTLEVDQNPERVNPKPQVATKNPEKADLVQGSDFYRTHNFWLLEEFPPQVCVPADSSTVPIPTRVARTYGCMDAYWCCLLTSL</sequence>
<gene>
    <name evidence="8" type="ORF">Pmar_PMAR001067</name>
</gene>
<dbReference type="InParanoid" id="C5KTG5"/>
<dbReference type="GO" id="GO:0005783">
    <property type="term" value="C:endoplasmic reticulum"/>
    <property type="evidence" value="ECO:0007669"/>
    <property type="project" value="TreeGrafter"/>
</dbReference>
<dbReference type="RefSeq" id="XP_002780475.1">
    <property type="nucleotide sequence ID" value="XM_002780429.1"/>
</dbReference>
<accession>C5KTG5</accession>
<evidence type="ECO:0000256" key="5">
    <source>
        <dbReference type="ARBA" id="ARBA00023136"/>
    </source>
</evidence>
<dbReference type="AlphaFoldDB" id="C5KTG5"/>
<reference evidence="8 9" key="1">
    <citation type="submission" date="2008-07" db="EMBL/GenBank/DDBJ databases">
        <authorList>
            <person name="El-Sayed N."/>
            <person name="Caler E."/>
            <person name="Inman J."/>
            <person name="Amedeo P."/>
            <person name="Hass B."/>
            <person name="Wortman J."/>
        </authorList>
    </citation>
    <scope>NUCLEOTIDE SEQUENCE [LARGE SCALE GENOMIC DNA]</scope>
    <source>
        <strain evidence="9">ATCC 50983 / TXsc</strain>
    </source>
</reference>
<proteinExistence type="inferred from homology"/>
<dbReference type="Proteomes" id="UP000007800">
    <property type="component" value="Unassembled WGS sequence"/>
</dbReference>
<keyword evidence="4 7" id="KW-1133">Transmembrane helix</keyword>
<dbReference type="EMBL" id="GG676168">
    <property type="protein sequence ID" value="EER12270.1"/>
    <property type="molecule type" value="Genomic_DNA"/>
</dbReference>
<evidence type="ECO:0000256" key="4">
    <source>
        <dbReference type="ARBA" id="ARBA00022989"/>
    </source>
</evidence>
<dbReference type="GO" id="GO:0005794">
    <property type="term" value="C:Golgi apparatus"/>
    <property type="evidence" value="ECO:0007669"/>
    <property type="project" value="TreeGrafter"/>
</dbReference>
<evidence type="ECO:0000256" key="6">
    <source>
        <dbReference type="SAM" id="MobiDB-lite"/>
    </source>
</evidence>
<dbReference type="PANTHER" id="PTHR10926">
    <property type="entry name" value="CELL CYCLE CONTROL PROTEIN 50"/>
    <property type="match status" value="1"/>
</dbReference>
<feature type="compositionally biased region" description="Acidic residues" evidence="6">
    <location>
        <begin position="7"/>
        <end position="23"/>
    </location>
</feature>
<keyword evidence="9" id="KW-1185">Reference proteome</keyword>
<evidence type="ECO:0000256" key="2">
    <source>
        <dbReference type="ARBA" id="ARBA00009457"/>
    </source>
</evidence>
<comment type="similarity">
    <text evidence="2">Belongs to the CDC50/LEM3 family.</text>
</comment>
<dbReference type="OrthoDB" id="340608at2759"/>
<keyword evidence="3 7" id="KW-0812">Transmembrane</keyword>
<evidence type="ECO:0000256" key="3">
    <source>
        <dbReference type="ARBA" id="ARBA00022692"/>
    </source>
</evidence>
<protein>
    <submittedName>
        <fullName evidence="8">Uncharacterized protein</fullName>
    </submittedName>
</protein>
<dbReference type="GeneID" id="9061436"/>
<comment type="subcellular location">
    <subcellularLocation>
        <location evidence="1">Membrane</location>
        <topology evidence="1">Multi-pass membrane protein</topology>
    </subcellularLocation>
</comment>
<name>C5KTG5_PERM5</name>
<dbReference type="GO" id="GO:0005886">
    <property type="term" value="C:plasma membrane"/>
    <property type="evidence" value="ECO:0007669"/>
    <property type="project" value="TreeGrafter"/>
</dbReference>
<dbReference type="InterPro" id="IPR005045">
    <property type="entry name" value="CDC50/LEM3_fam"/>
</dbReference>
<evidence type="ECO:0000313" key="9">
    <source>
        <dbReference type="Proteomes" id="UP000007800"/>
    </source>
</evidence>
<evidence type="ECO:0000256" key="7">
    <source>
        <dbReference type="SAM" id="Phobius"/>
    </source>
</evidence>
<dbReference type="PANTHER" id="PTHR10926:SF0">
    <property type="entry name" value="CDC50, ISOFORM A"/>
    <property type="match status" value="1"/>
</dbReference>
<evidence type="ECO:0000256" key="1">
    <source>
        <dbReference type="ARBA" id="ARBA00004141"/>
    </source>
</evidence>
<organism evidence="9">
    <name type="scientific">Perkinsus marinus (strain ATCC 50983 / TXsc)</name>
    <dbReference type="NCBI Taxonomy" id="423536"/>
    <lineage>
        <taxon>Eukaryota</taxon>
        <taxon>Sar</taxon>
        <taxon>Alveolata</taxon>
        <taxon>Perkinsozoa</taxon>
        <taxon>Perkinsea</taxon>
        <taxon>Perkinsida</taxon>
        <taxon>Perkinsidae</taxon>
        <taxon>Perkinsus</taxon>
    </lineage>
</organism>
<dbReference type="Pfam" id="PF03381">
    <property type="entry name" value="CDC50"/>
    <property type="match status" value="1"/>
</dbReference>
<feature type="region of interest" description="Disordered" evidence="6">
    <location>
        <begin position="1"/>
        <end position="23"/>
    </location>
</feature>
<keyword evidence="5 7" id="KW-0472">Membrane</keyword>
<evidence type="ECO:0000313" key="8">
    <source>
        <dbReference type="EMBL" id="EER12270.1"/>
    </source>
</evidence>
<feature type="transmembrane region" description="Helical" evidence="7">
    <location>
        <begin position="56"/>
        <end position="79"/>
    </location>
</feature>